<dbReference type="InterPro" id="IPR007267">
    <property type="entry name" value="GtrA_DPMS_TM"/>
</dbReference>
<dbReference type="InterPro" id="IPR039528">
    <property type="entry name" value="DPM1-like"/>
</dbReference>
<feature type="transmembrane region" description="Helical" evidence="8">
    <location>
        <begin position="347"/>
        <end position="365"/>
    </location>
</feature>
<evidence type="ECO:0000256" key="7">
    <source>
        <dbReference type="ARBA" id="ARBA00023136"/>
    </source>
</evidence>
<evidence type="ECO:0000259" key="10">
    <source>
        <dbReference type="Pfam" id="PF04138"/>
    </source>
</evidence>
<keyword evidence="4" id="KW-0808">Transferase</keyword>
<keyword evidence="3" id="KW-0328">Glycosyltransferase</keyword>
<dbReference type="InterPro" id="IPR029044">
    <property type="entry name" value="Nucleotide-diphossugar_trans"/>
</dbReference>
<gene>
    <name evidence="11" type="ORF">PBT88_12220</name>
</gene>
<keyword evidence="6 8" id="KW-1133">Transmembrane helix</keyword>
<dbReference type="PANTHER" id="PTHR43398">
    <property type="entry name" value="DOLICHOL-PHOSPHATE MANNOSYLTRANSFERASE SUBUNIT 1"/>
    <property type="match status" value="1"/>
</dbReference>
<dbReference type="RefSeq" id="WP_270075621.1">
    <property type="nucleotide sequence ID" value="NZ_CP115174.1"/>
</dbReference>
<feature type="transmembrane region" description="Helical" evidence="8">
    <location>
        <begin position="320"/>
        <end position="341"/>
    </location>
</feature>
<dbReference type="Proteomes" id="UP001210865">
    <property type="component" value="Chromosome"/>
</dbReference>
<feature type="transmembrane region" description="Helical" evidence="8">
    <location>
        <begin position="253"/>
        <end position="274"/>
    </location>
</feature>
<evidence type="ECO:0000259" key="9">
    <source>
        <dbReference type="Pfam" id="PF00535"/>
    </source>
</evidence>
<sequence length="375" mass="40784">MQHAPLRIFSSPVPAALQLAVVVPTLNERENVARLLELLALALADIEWEAVFVDDGSSDGTPEYLTEVSRRDRRVRLIRRVGRRGLSSAVMEGMLASTAPVVAVIDADLQHDERVLPALYRAIADGEADLAVGTRYADGGSTGTWSARRRAISRLATRLAVSIAGTRLSDPMSGFFAIDRDCLLRAAPRVSGVGYKLLLDIAASSPTPLRIAERPYTFRTRDAGTSKLDSAIVLQYFELLAEKSIGRCIPIRFIKFALVGLIGVAVHLGLLSLALDIASLSFRASQMIAVLGAICFNFWLNNQFTYRDRRLRGLRMASGLVSFALVCSLGALANVGIGVMLFREHSAWWLAGLAGAAVGSVWNYTMGNLLTWRRA</sequence>
<dbReference type="Pfam" id="PF04138">
    <property type="entry name" value="GtrA_DPMS_TM"/>
    <property type="match status" value="1"/>
</dbReference>
<evidence type="ECO:0000256" key="6">
    <source>
        <dbReference type="ARBA" id="ARBA00022989"/>
    </source>
</evidence>
<dbReference type="InterPro" id="IPR001173">
    <property type="entry name" value="Glyco_trans_2-like"/>
</dbReference>
<dbReference type="EMBL" id="CP115174">
    <property type="protein sequence ID" value="WBO20971.1"/>
    <property type="molecule type" value="Genomic_DNA"/>
</dbReference>
<feature type="domain" description="GtrA/DPMS transmembrane" evidence="10">
    <location>
        <begin position="255"/>
        <end position="372"/>
    </location>
</feature>
<keyword evidence="7 8" id="KW-0472">Membrane</keyword>
<name>A0ABY7NKD7_9SPHN</name>
<keyword evidence="5 8" id="KW-0812">Transmembrane</keyword>
<organism evidence="11 12">
    <name type="scientific">Sphingomonas abietis</name>
    <dbReference type="NCBI Taxonomy" id="3012344"/>
    <lineage>
        <taxon>Bacteria</taxon>
        <taxon>Pseudomonadati</taxon>
        <taxon>Pseudomonadota</taxon>
        <taxon>Alphaproteobacteria</taxon>
        <taxon>Sphingomonadales</taxon>
        <taxon>Sphingomonadaceae</taxon>
        <taxon>Sphingomonas</taxon>
    </lineage>
</organism>
<evidence type="ECO:0000256" key="1">
    <source>
        <dbReference type="ARBA" id="ARBA00004141"/>
    </source>
</evidence>
<keyword evidence="12" id="KW-1185">Reference proteome</keyword>
<dbReference type="CDD" id="cd06442">
    <property type="entry name" value="DPM1_like"/>
    <property type="match status" value="1"/>
</dbReference>
<evidence type="ECO:0000256" key="2">
    <source>
        <dbReference type="ARBA" id="ARBA00006739"/>
    </source>
</evidence>
<comment type="subcellular location">
    <subcellularLocation>
        <location evidence="1">Membrane</location>
        <topology evidence="1">Multi-pass membrane protein</topology>
    </subcellularLocation>
</comment>
<evidence type="ECO:0000313" key="12">
    <source>
        <dbReference type="Proteomes" id="UP001210865"/>
    </source>
</evidence>
<evidence type="ECO:0000256" key="5">
    <source>
        <dbReference type="ARBA" id="ARBA00022692"/>
    </source>
</evidence>
<evidence type="ECO:0000256" key="8">
    <source>
        <dbReference type="SAM" id="Phobius"/>
    </source>
</evidence>
<dbReference type="Pfam" id="PF00535">
    <property type="entry name" value="Glycos_transf_2"/>
    <property type="match status" value="1"/>
</dbReference>
<reference evidence="11 12" key="1">
    <citation type="submission" date="2022-12" db="EMBL/GenBank/DDBJ databases">
        <title>Sphingomonas abieness sp. nov., an endophytic bacterium isolated from Abies koreana.</title>
        <authorList>
            <person name="Jiang L."/>
            <person name="Lee J."/>
        </authorList>
    </citation>
    <scope>NUCLEOTIDE SEQUENCE [LARGE SCALE GENOMIC DNA]</scope>
    <source>
        <strain evidence="12">PAMB 00755</strain>
    </source>
</reference>
<dbReference type="SUPFAM" id="SSF53448">
    <property type="entry name" value="Nucleotide-diphospho-sugar transferases"/>
    <property type="match status" value="1"/>
</dbReference>
<protein>
    <submittedName>
        <fullName evidence="11">Glycosyltransferase family 2 protein</fullName>
    </submittedName>
</protein>
<evidence type="ECO:0000256" key="3">
    <source>
        <dbReference type="ARBA" id="ARBA00022676"/>
    </source>
</evidence>
<proteinExistence type="inferred from homology"/>
<comment type="similarity">
    <text evidence="2">Belongs to the glycosyltransferase 2 family.</text>
</comment>
<dbReference type="Gene3D" id="3.90.550.10">
    <property type="entry name" value="Spore Coat Polysaccharide Biosynthesis Protein SpsA, Chain A"/>
    <property type="match status" value="1"/>
</dbReference>
<evidence type="ECO:0000256" key="4">
    <source>
        <dbReference type="ARBA" id="ARBA00022679"/>
    </source>
</evidence>
<dbReference type="PANTHER" id="PTHR43398:SF1">
    <property type="entry name" value="DOLICHOL-PHOSPHATE MANNOSYLTRANSFERASE SUBUNIT 1"/>
    <property type="match status" value="1"/>
</dbReference>
<accession>A0ABY7NKD7</accession>
<feature type="transmembrane region" description="Helical" evidence="8">
    <location>
        <begin position="280"/>
        <end position="300"/>
    </location>
</feature>
<feature type="domain" description="Glycosyltransferase 2-like" evidence="9">
    <location>
        <begin position="21"/>
        <end position="181"/>
    </location>
</feature>
<evidence type="ECO:0000313" key="11">
    <source>
        <dbReference type="EMBL" id="WBO20971.1"/>
    </source>
</evidence>